<evidence type="ECO:0000256" key="1">
    <source>
        <dbReference type="ARBA" id="ARBA00022553"/>
    </source>
</evidence>
<proteinExistence type="predicted"/>
<evidence type="ECO:0000259" key="9">
    <source>
        <dbReference type="PROSITE" id="PS51755"/>
    </source>
</evidence>
<dbReference type="GO" id="GO:0006355">
    <property type="term" value="P:regulation of DNA-templated transcription"/>
    <property type="evidence" value="ECO:0007669"/>
    <property type="project" value="InterPro"/>
</dbReference>
<dbReference type="GO" id="GO:0000976">
    <property type="term" value="F:transcription cis-regulatory region binding"/>
    <property type="evidence" value="ECO:0007669"/>
    <property type="project" value="TreeGrafter"/>
</dbReference>
<dbReference type="SMART" id="SM00862">
    <property type="entry name" value="Trans_reg_C"/>
    <property type="match status" value="1"/>
</dbReference>
<keyword evidence="3" id="KW-0805">Transcription regulation</keyword>
<name>A0A2T3HKE0_9SPHI</name>
<gene>
    <name evidence="10" type="ORF">C7T94_09440</name>
</gene>
<dbReference type="CDD" id="cd00383">
    <property type="entry name" value="trans_reg_C"/>
    <property type="match status" value="1"/>
</dbReference>
<dbReference type="RefSeq" id="WP_107215109.1">
    <property type="nucleotide sequence ID" value="NZ_KZ686269.1"/>
</dbReference>
<dbReference type="GO" id="GO:0000156">
    <property type="term" value="F:phosphorelay response regulator activity"/>
    <property type="evidence" value="ECO:0007669"/>
    <property type="project" value="TreeGrafter"/>
</dbReference>
<dbReference type="AlphaFoldDB" id="A0A2T3HKE0"/>
<dbReference type="PROSITE" id="PS50110">
    <property type="entry name" value="RESPONSE_REGULATORY"/>
    <property type="match status" value="1"/>
</dbReference>
<dbReference type="PROSITE" id="PS51755">
    <property type="entry name" value="OMPR_PHOB"/>
    <property type="match status" value="1"/>
</dbReference>
<evidence type="ECO:0000313" key="11">
    <source>
        <dbReference type="Proteomes" id="UP000240912"/>
    </source>
</evidence>
<organism evidence="10 11">
    <name type="scientific">Pedobacter yulinensis</name>
    <dbReference type="NCBI Taxonomy" id="2126353"/>
    <lineage>
        <taxon>Bacteria</taxon>
        <taxon>Pseudomonadati</taxon>
        <taxon>Bacteroidota</taxon>
        <taxon>Sphingobacteriia</taxon>
        <taxon>Sphingobacteriales</taxon>
        <taxon>Sphingobacteriaceae</taxon>
        <taxon>Pedobacter</taxon>
    </lineage>
</organism>
<protein>
    <submittedName>
        <fullName evidence="10">DNA-binding response regulator</fullName>
    </submittedName>
</protein>
<evidence type="ECO:0000259" key="8">
    <source>
        <dbReference type="PROSITE" id="PS50110"/>
    </source>
</evidence>
<dbReference type="InterPro" id="IPR039420">
    <property type="entry name" value="WalR-like"/>
</dbReference>
<dbReference type="InterPro" id="IPR001867">
    <property type="entry name" value="OmpR/PhoB-type_DNA-bd"/>
</dbReference>
<dbReference type="SMART" id="SM00448">
    <property type="entry name" value="REC"/>
    <property type="match status" value="1"/>
</dbReference>
<keyword evidence="5" id="KW-0804">Transcription</keyword>
<evidence type="ECO:0000256" key="3">
    <source>
        <dbReference type="ARBA" id="ARBA00023015"/>
    </source>
</evidence>
<feature type="DNA-binding region" description="OmpR/PhoB-type" evidence="7">
    <location>
        <begin position="124"/>
        <end position="224"/>
    </location>
</feature>
<dbReference type="OrthoDB" id="9790442at2"/>
<dbReference type="EMBL" id="PYLS01000005">
    <property type="protein sequence ID" value="PST82851.1"/>
    <property type="molecule type" value="Genomic_DNA"/>
</dbReference>
<evidence type="ECO:0000256" key="6">
    <source>
        <dbReference type="PROSITE-ProRule" id="PRU00169"/>
    </source>
</evidence>
<dbReference type="Gene3D" id="1.10.10.10">
    <property type="entry name" value="Winged helix-like DNA-binding domain superfamily/Winged helix DNA-binding domain"/>
    <property type="match status" value="1"/>
</dbReference>
<feature type="domain" description="Response regulatory" evidence="8">
    <location>
        <begin position="2"/>
        <end position="116"/>
    </location>
</feature>
<feature type="domain" description="OmpR/PhoB-type" evidence="9">
    <location>
        <begin position="124"/>
        <end position="224"/>
    </location>
</feature>
<dbReference type="Proteomes" id="UP000240912">
    <property type="component" value="Unassembled WGS sequence"/>
</dbReference>
<dbReference type="Pfam" id="PF00486">
    <property type="entry name" value="Trans_reg_C"/>
    <property type="match status" value="1"/>
</dbReference>
<keyword evidence="11" id="KW-1185">Reference proteome</keyword>
<comment type="caution">
    <text evidence="10">The sequence shown here is derived from an EMBL/GenBank/DDBJ whole genome shotgun (WGS) entry which is preliminary data.</text>
</comment>
<dbReference type="InterPro" id="IPR011006">
    <property type="entry name" value="CheY-like_superfamily"/>
</dbReference>
<evidence type="ECO:0000313" key="10">
    <source>
        <dbReference type="EMBL" id="PST82851.1"/>
    </source>
</evidence>
<accession>A0A2T3HKE0</accession>
<dbReference type="Pfam" id="PF00072">
    <property type="entry name" value="Response_reg"/>
    <property type="match status" value="1"/>
</dbReference>
<dbReference type="Gene3D" id="3.40.50.2300">
    <property type="match status" value="1"/>
</dbReference>
<dbReference type="SUPFAM" id="SSF52172">
    <property type="entry name" value="CheY-like"/>
    <property type="match status" value="1"/>
</dbReference>
<keyword evidence="1 6" id="KW-0597">Phosphoprotein</keyword>
<keyword evidence="2" id="KW-0902">Two-component regulatory system</keyword>
<dbReference type="GO" id="GO:0032993">
    <property type="term" value="C:protein-DNA complex"/>
    <property type="evidence" value="ECO:0007669"/>
    <property type="project" value="TreeGrafter"/>
</dbReference>
<dbReference type="GO" id="GO:0005829">
    <property type="term" value="C:cytosol"/>
    <property type="evidence" value="ECO:0007669"/>
    <property type="project" value="TreeGrafter"/>
</dbReference>
<feature type="modified residue" description="4-aspartylphosphate" evidence="6">
    <location>
        <position position="51"/>
    </location>
</feature>
<keyword evidence="4 7" id="KW-0238">DNA-binding</keyword>
<evidence type="ECO:0000256" key="4">
    <source>
        <dbReference type="ARBA" id="ARBA00023125"/>
    </source>
</evidence>
<dbReference type="InterPro" id="IPR001789">
    <property type="entry name" value="Sig_transdc_resp-reg_receiver"/>
</dbReference>
<evidence type="ECO:0000256" key="5">
    <source>
        <dbReference type="ARBA" id="ARBA00023163"/>
    </source>
</evidence>
<evidence type="ECO:0000256" key="2">
    <source>
        <dbReference type="ARBA" id="ARBA00023012"/>
    </source>
</evidence>
<reference evidence="10 11" key="1">
    <citation type="submission" date="2018-03" db="EMBL/GenBank/DDBJ databases">
        <authorList>
            <person name="Keele B.F."/>
        </authorList>
    </citation>
    <scope>NUCLEOTIDE SEQUENCE [LARGE SCALE GENOMIC DNA]</scope>
    <source>
        <strain evidence="10 11">YL28-9</strain>
    </source>
</reference>
<dbReference type="PANTHER" id="PTHR48111:SF1">
    <property type="entry name" value="TWO-COMPONENT RESPONSE REGULATOR ORR33"/>
    <property type="match status" value="1"/>
</dbReference>
<dbReference type="PANTHER" id="PTHR48111">
    <property type="entry name" value="REGULATOR OF RPOS"/>
    <property type="match status" value="1"/>
</dbReference>
<sequence>MKVLIVEDEKGLATEIASFLTKANYVCEHANSVALAKDQIEASTFDYILIDIGLPDGNGLDLLPYARKHNPEAAYIVLTARGNPEDRVNGLDQGADDYLAKPFFLPELQSRMLAIARRKFKIAETLLPLGSFSVELQKREVWQDANRVELSKKEFDLLSYLFLHKNRVLTRLQLSEHIWGTFADDDYDSNYIDAHIKNIRKKLGQYGDTSWLETVRGVGYRIRLS</sequence>
<evidence type="ECO:0000256" key="7">
    <source>
        <dbReference type="PROSITE-ProRule" id="PRU01091"/>
    </source>
</evidence>
<dbReference type="InterPro" id="IPR036388">
    <property type="entry name" value="WH-like_DNA-bd_sf"/>
</dbReference>